<evidence type="ECO:0000313" key="3">
    <source>
        <dbReference type="Proteomes" id="UP000314294"/>
    </source>
</evidence>
<comment type="caution">
    <text evidence="2">The sequence shown here is derived from an EMBL/GenBank/DDBJ whole genome shotgun (WGS) entry which is preliminary data.</text>
</comment>
<dbReference type="EMBL" id="SRLO01001081">
    <property type="protein sequence ID" value="TNN41779.1"/>
    <property type="molecule type" value="Genomic_DNA"/>
</dbReference>
<gene>
    <name evidence="2" type="ORF">EYF80_048060</name>
</gene>
<sequence length="85" mass="9935">MEDTNLQLQRLPFDVAGCRRIVAKNIWKHSFYSHGSFHPPPLGHSSPHPSTVRKKHQRPHMSRDNKTKRIRDDWALKVYPGLETP</sequence>
<feature type="region of interest" description="Disordered" evidence="1">
    <location>
        <begin position="37"/>
        <end position="69"/>
    </location>
</feature>
<protein>
    <submittedName>
        <fullName evidence="2">Uncharacterized protein</fullName>
    </submittedName>
</protein>
<feature type="compositionally biased region" description="Basic residues" evidence="1">
    <location>
        <begin position="51"/>
        <end position="60"/>
    </location>
</feature>
<dbReference type="AlphaFoldDB" id="A0A4Z2FKT8"/>
<evidence type="ECO:0000313" key="2">
    <source>
        <dbReference type="EMBL" id="TNN41779.1"/>
    </source>
</evidence>
<reference evidence="2 3" key="1">
    <citation type="submission" date="2019-03" db="EMBL/GenBank/DDBJ databases">
        <title>First draft genome of Liparis tanakae, snailfish: a comprehensive survey of snailfish specific genes.</title>
        <authorList>
            <person name="Kim W."/>
            <person name="Song I."/>
            <person name="Jeong J.-H."/>
            <person name="Kim D."/>
            <person name="Kim S."/>
            <person name="Ryu S."/>
            <person name="Song J.Y."/>
            <person name="Lee S.K."/>
        </authorList>
    </citation>
    <scope>NUCLEOTIDE SEQUENCE [LARGE SCALE GENOMIC DNA]</scope>
    <source>
        <tissue evidence="2">Muscle</tissue>
    </source>
</reference>
<dbReference type="Proteomes" id="UP000314294">
    <property type="component" value="Unassembled WGS sequence"/>
</dbReference>
<accession>A0A4Z2FKT8</accession>
<organism evidence="2 3">
    <name type="scientific">Liparis tanakae</name>
    <name type="common">Tanaka's snailfish</name>
    <dbReference type="NCBI Taxonomy" id="230148"/>
    <lineage>
        <taxon>Eukaryota</taxon>
        <taxon>Metazoa</taxon>
        <taxon>Chordata</taxon>
        <taxon>Craniata</taxon>
        <taxon>Vertebrata</taxon>
        <taxon>Euteleostomi</taxon>
        <taxon>Actinopterygii</taxon>
        <taxon>Neopterygii</taxon>
        <taxon>Teleostei</taxon>
        <taxon>Neoteleostei</taxon>
        <taxon>Acanthomorphata</taxon>
        <taxon>Eupercaria</taxon>
        <taxon>Perciformes</taxon>
        <taxon>Cottioidei</taxon>
        <taxon>Cottales</taxon>
        <taxon>Liparidae</taxon>
        <taxon>Liparis</taxon>
    </lineage>
</organism>
<feature type="compositionally biased region" description="Low complexity" evidence="1">
    <location>
        <begin position="37"/>
        <end position="50"/>
    </location>
</feature>
<keyword evidence="3" id="KW-1185">Reference proteome</keyword>
<evidence type="ECO:0000256" key="1">
    <source>
        <dbReference type="SAM" id="MobiDB-lite"/>
    </source>
</evidence>
<name>A0A4Z2FKT8_9TELE</name>
<proteinExistence type="predicted"/>